<protein>
    <submittedName>
        <fullName evidence="1">Uncharacterized protein</fullName>
    </submittedName>
</protein>
<gene>
    <name evidence="1" type="ORF">MANES_05G098250v8</name>
</gene>
<accession>A0ACB7HQ49</accession>
<reference evidence="2" key="1">
    <citation type="journal article" date="2016" name="Nat. Biotechnol.">
        <title>Sequencing wild and cultivated cassava and related species reveals extensive interspecific hybridization and genetic diversity.</title>
        <authorList>
            <person name="Bredeson J.V."/>
            <person name="Lyons J.B."/>
            <person name="Prochnik S.E."/>
            <person name="Wu G.A."/>
            <person name="Ha C.M."/>
            <person name="Edsinger-Gonzales E."/>
            <person name="Grimwood J."/>
            <person name="Schmutz J."/>
            <person name="Rabbi I.Y."/>
            <person name="Egesi C."/>
            <person name="Nauluvula P."/>
            <person name="Lebot V."/>
            <person name="Ndunguru J."/>
            <person name="Mkamilo G."/>
            <person name="Bart R.S."/>
            <person name="Setter T.L."/>
            <person name="Gleadow R.M."/>
            <person name="Kulakow P."/>
            <person name="Ferguson M.E."/>
            <person name="Rounsley S."/>
            <person name="Rokhsar D.S."/>
        </authorList>
    </citation>
    <scope>NUCLEOTIDE SEQUENCE [LARGE SCALE GENOMIC DNA]</scope>
    <source>
        <strain evidence="2">cv. AM560-2</strain>
    </source>
</reference>
<proteinExistence type="predicted"/>
<evidence type="ECO:0000313" key="2">
    <source>
        <dbReference type="Proteomes" id="UP000091857"/>
    </source>
</evidence>
<organism evidence="1 2">
    <name type="scientific">Manihot esculenta</name>
    <name type="common">Cassava</name>
    <name type="synonym">Jatropha manihot</name>
    <dbReference type="NCBI Taxonomy" id="3983"/>
    <lineage>
        <taxon>Eukaryota</taxon>
        <taxon>Viridiplantae</taxon>
        <taxon>Streptophyta</taxon>
        <taxon>Embryophyta</taxon>
        <taxon>Tracheophyta</taxon>
        <taxon>Spermatophyta</taxon>
        <taxon>Magnoliopsida</taxon>
        <taxon>eudicotyledons</taxon>
        <taxon>Gunneridae</taxon>
        <taxon>Pentapetalae</taxon>
        <taxon>rosids</taxon>
        <taxon>fabids</taxon>
        <taxon>Malpighiales</taxon>
        <taxon>Euphorbiaceae</taxon>
        <taxon>Crotonoideae</taxon>
        <taxon>Manihoteae</taxon>
        <taxon>Manihot</taxon>
    </lineage>
</organism>
<dbReference type="EMBL" id="CM004391">
    <property type="protein sequence ID" value="KAG8654084.1"/>
    <property type="molecule type" value="Genomic_DNA"/>
</dbReference>
<comment type="caution">
    <text evidence="1">The sequence shown here is derived from an EMBL/GenBank/DDBJ whole genome shotgun (WGS) entry which is preliminary data.</text>
</comment>
<sequence length="90" mass="10368">MPRTQSNFAIIRLSHEKIENQKRVSSLKLDKPRMANTHYIFSNRIAKAQRRKRQRVQISGERAGKTSNSINFASGHCASFLFVLKIIQVI</sequence>
<keyword evidence="2" id="KW-1185">Reference proteome</keyword>
<evidence type="ECO:0000313" key="1">
    <source>
        <dbReference type="EMBL" id="KAG8654084.1"/>
    </source>
</evidence>
<name>A0ACB7HQ49_MANES</name>
<dbReference type="Proteomes" id="UP000091857">
    <property type="component" value="Chromosome 5"/>
</dbReference>